<proteinExistence type="inferred from homology"/>
<evidence type="ECO:0000313" key="8">
    <source>
        <dbReference type="Proteomes" id="UP000078558"/>
    </source>
</evidence>
<dbReference type="PRINTS" id="PR00039">
    <property type="entry name" value="HTHLYSR"/>
</dbReference>
<dbReference type="InterPro" id="IPR050176">
    <property type="entry name" value="LTTR"/>
</dbReference>
<dbReference type="EMBL" id="FLRC01000009">
    <property type="protein sequence ID" value="SBT24451.1"/>
    <property type="molecule type" value="Genomic_DNA"/>
</dbReference>
<dbReference type="InterPro" id="IPR000847">
    <property type="entry name" value="LysR_HTH_N"/>
</dbReference>
<dbReference type="STRING" id="1851544.ODI_03077"/>
<dbReference type="Pfam" id="PF00126">
    <property type="entry name" value="HTH_1"/>
    <property type="match status" value="1"/>
</dbReference>
<keyword evidence="4" id="KW-0804">Transcription</keyword>
<dbReference type="EMBL" id="LT907988">
    <property type="protein sequence ID" value="SOE52256.1"/>
    <property type="molecule type" value="Genomic_DNA"/>
</dbReference>
<reference evidence="6 8" key="1">
    <citation type="submission" date="2016-06" db="EMBL/GenBank/DDBJ databases">
        <authorList>
            <person name="Kjaerup R.B."/>
            <person name="Dalgaard T.S."/>
            <person name="Juul-Madsen H.R."/>
        </authorList>
    </citation>
    <scope>NUCLEOTIDE SEQUENCE [LARGE SCALE GENOMIC DNA]</scope>
    <source>
        <strain evidence="6">Orrdi1</strain>
    </source>
</reference>
<dbReference type="AlphaFoldDB" id="A0A1C3JYW6"/>
<dbReference type="InterPro" id="IPR036388">
    <property type="entry name" value="WH-like_DNA-bd_sf"/>
</dbReference>
<gene>
    <name evidence="6" type="ORF">ODI_03077</name>
    <name evidence="7" type="ORF">ODI_R4030</name>
</gene>
<comment type="similarity">
    <text evidence="1">Belongs to the LysR transcriptional regulatory family.</text>
</comment>
<dbReference type="KEGG" id="odi:ODI_R4030"/>
<dbReference type="Proteomes" id="UP000078558">
    <property type="component" value="Chromosome I"/>
</dbReference>
<feature type="domain" description="HTH lysR-type" evidence="5">
    <location>
        <begin position="2"/>
        <end position="59"/>
    </location>
</feature>
<dbReference type="GO" id="GO:0003700">
    <property type="term" value="F:DNA-binding transcription factor activity"/>
    <property type="evidence" value="ECO:0007669"/>
    <property type="project" value="InterPro"/>
</dbReference>
<evidence type="ECO:0000259" key="5">
    <source>
        <dbReference type="PROSITE" id="PS50931"/>
    </source>
</evidence>
<dbReference type="GO" id="GO:0003677">
    <property type="term" value="F:DNA binding"/>
    <property type="evidence" value="ECO:0007669"/>
    <property type="project" value="UniProtKB-KW"/>
</dbReference>
<dbReference type="Gene3D" id="1.10.10.10">
    <property type="entry name" value="Winged helix-like DNA-binding domain superfamily/Winged helix DNA-binding domain"/>
    <property type="match status" value="1"/>
</dbReference>
<dbReference type="PANTHER" id="PTHR30579">
    <property type="entry name" value="TRANSCRIPTIONAL REGULATOR"/>
    <property type="match status" value="1"/>
</dbReference>
<dbReference type="RefSeq" id="WP_067750661.1">
    <property type="nucleotide sequence ID" value="NZ_LT907988.1"/>
</dbReference>
<evidence type="ECO:0000256" key="3">
    <source>
        <dbReference type="ARBA" id="ARBA00023125"/>
    </source>
</evidence>
<dbReference type="PROSITE" id="PS50931">
    <property type="entry name" value="HTH_LYSR"/>
    <property type="match status" value="1"/>
</dbReference>
<keyword evidence="2" id="KW-0805">Transcription regulation</keyword>
<evidence type="ECO:0000256" key="4">
    <source>
        <dbReference type="ARBA" id="ARBA00023163"/>
    </source>
</evidence>
<keyword evidence="8" id="KW-1185">Reference proteome</keyword>
<dbReference type="OrthoDB" id="8651113at2"/>
<dbReference type="PANTHER" id="PTHR30579:SF2">
    <property type="entry name" value="HTH-TYPE TRANSCRIPTIONAL REGULATOR ARGP"/>
    <property type="match status" value="1"/>
</dbReference>
<dbReference type="SUPFAM" id="SSF53850">
    <property type="entry name" value="Periplasmic binding protein-like II"/>
    <property type="match status" value="1"/>
</dbReference>
<evidence type="ECO:0000256" key="1">
    <source>
        <dbReference type="ARBA" id="ARBA00009437"/>
    </source>
</evidence>
<accession>A0A1C3JYW6</accession>
<sequence>MLSLKQLEALHWIVELGTFERAAQRLSTTQSTVSKRIQDLEQATGLEVFDRSQRGARLTPKGEALLLMGRQILALSEQILDLQAGGSMPLRTLRLGVTELTAWTWLPKLVSALQARYPALVLEPEVELARVLYERLRDGQVDMIIIPDTFRNPDVMAVMLAEVENAWMAKPGVVRPSRPLTLQQLAGYPVLTQGKRSGSGMHFSRWLKSQGVEIPRMIASDSLNAMLGMTVAGLGVSYVPAACFRSLVDSGKLEELRVSPSLPPVPYTAMYMLDRPTSFIEEVADLAKSVCDFSRPFQA</sequence>
<dbReference type="Pfam" id="PF03466">
    <property type="entry name" value="LysR_substrate"/>
    <property type="match status" value="1"/>
</dbReference>
<reference evidence="7 8" key="2">
    <citation type="submission" date="2017-08" db="EMBL/GenBank/DDBJ databases">
        <authorList>
            <person name="de Groot N.N."/>
        </authorList>
    </citation>
    <scope>NUCLEOTIDE SEQUENCE [LARGE SCALE GENOMIC DNA]</scope>
    <source>
        <strain evidence="7">Orrdi1</strain>
    </source>
</reference>
<keyword evidence="3" id="KW-0238">DNA-binding</keyword>
<evidence type="ECO:0000313" key="7">
    <source>
        <dbReference type="EMBL" id="SOE52256.1"/>
    </source>
</evidence>
<dbReference type="InterPro" id="IPR036390">
    <property type="entry name" value="WH_DNA-bd_sf"/>
</dbReference>
<evidence type="ECO:0000256" key="2">
    <source>
        <dbReference type="ARBA" id="ARBA00023015"/>
    </source>
</evidence>
<name>A0A1C3JYW6_9BURK</name>
<dbReference type="SUPFAM" id="SSF46785">
    <property type="entry name" value="Winged helix' DNA-binding domain"/>
    <property type="match status" value="1"/>
</dbReference>
<evidence type="ECO:0000313" key="6">
    <source>
        <dbReference type="EMBL" id="SBT24451.1"/>
    </source>
</evidence>
<dbReference type="Gene3D" id="3.40.190.10">
    <property type="entry name" value="Periplasmic binding protein-like II"/>
    <property type="match status" value="2"/>
</dbReference>
<organism evidence="6 8">
    <name type="scientific">Orrella dioscoreae</name>
    <dbReference type="NCBI Taxonomy" id="1851544"/>
    <lineage>
        <taxon>Bacteria</taxon>
        <taxon>Pseudomonadati</taxon>
        <taxon>Pseudomonadota</taxon>
        <taxon>Betaproteobacteria</taxon>
        <taxon>Burkholderiales</taxon>
        <taxon>Alcaligenaceae</taxon>
        <taxon>Orrella</taxon>
    </lineage>
</organism>
<protein>
    <submittedName>
        <fullName evidence="6">Transcriptional regulators, LysR family</fullName>
    </submittedName>
</protein>
<dbReference type="InterPro" id="IPR005119">
    <property type="entry name" value="LysR_subst-bd"/>
</dbReference>
<dbReference type="CDD" id="cd05466">
    <property type="entry name" value="PBP2_LTTR_substrate"/>
    <property type="match status" value="1"/>
</dbReference>